<evidence type="ECO:0000256" key="3">
    <source>
        <dbReference type="SAM" id="Phobius"/>
    </source>
</evidence>
<dbReference type="RefSeq" id="WP_044648120.1">
    <property type="nucleotide sequence ID" value="NZ_JTHP01000054.1"/>
</dbReference>
<dbReference type="PANTHER" id="PTHR21666">
    <property type="entry name" value="PEPTIDASE-RELATED"/>
    <property type="match status" value="1"/>
</dbReference>
<evidence type="ECO:0000256" key="2">
    <source>
        <dbReference type="SAM" id="MobiDB-lite"/>
    </source>
</evidence>
<keyword evidence="3" id="KW-0472">Membrane</keyword>
<gene>
    <name evidence="6" type="ORF">QD47_21905</name>
</gene>
<dbReference type="Pfam" id="PF01551">
    <property type="entry name" value="Peptidase_M23"/>
    <property type="match status" value="1"/>
</dbReference>
<evidence type="ECO:0000313" key="7">
    <source>
        <dbReference type="Proteomes" id="UP000032534"/>
    </source>
</evidence>
<dbReference type="Gene3D" id="2.20.230.10">
    <property type="entry name" value="Resuscitation-promoting factor rpfb"/>
    <property type="match status" value="1"/>
</dbReference>
<dbReference type="CDD" id="cd00118">
    <property type="entry name" value="LysM"/>
    <property type="match status" value="1"/>
</dbReference>
<dbReference type="Proteomes" id="UP000032534">
    <property type="component" value="Unassembled WGS sequence"/>
</dbReference>
<protein>
    <submittedName>
        <fullName evidence="6">Membrane protein</fullName>
    </submittedName>
</protein>
<dbReference type="InterPro" id="IPR011055">
    <property type="entry name" value="Dup_hybrid_motif"/>
</dbReference>
<keyword evidence="7" id="KW-1185">Reference proteome</keyword>
<keyword evidence="1" id="KW-0732">Signal</keyword>
<dbReference type="InterPro" id="IPR016047">
    <property type="entry name" value="M23ase_b-sheet_dom"/>
</dbReference>
<dbReference type="PROSITE" id="PS51109">
    <property type="entry name" value="G5"/>
    <property type="match status" value="1"/>
</dbReference>
<reference evidence="6 7" key="1">
    <citation type="submission" date="2014-11" db="EMBL/GenBank/DDBJ databases">
        <title>Draft Genome Sequences of Paenibacillus polymyxa NRRL B-30509 and Paenibacillus terrae NRRL B-30644, Strains from a Poultry Environment that Produce Tridecaptin A and Paenicidins.</title>
        <authorList>
            <person name="van Belkum M.J."/>
            <person name="Lohans C.T."/>
            <person name="Vederas J.C."/>
        </authorList>
    </citation>
    <scope>NUCLEOTIDE SEQUENCE [LARGE SCALE GENOMIC DNA]</scope>
    <source>
        <strain evidence="6 7">NRRL B-30644</strain>
    </source>
</reference>
<evidence type="ECO:0000259" key="4">
    <source>
        <dbReference type="PROSITE" id="PS51109"/>
    </source>
</evidence>
<dbReference type="SMART" id="SM00257">
    <property type="entry name" value="LysM"/>
    <property type="match status" value="1"/>
</dbReference>
<dbReference type="Pfam" id="PF07501">
    <property type="entry name" value="G5"/>
    <property type="match status" value="1"/>
</dbReference>
<proteinExistence type="predicted"/>
<dbReference type="GO" id="GO:0004222">
    <property type="term" value="F:metalloendopeptidase activity"/>
    <property type="evidence" value="ECO:0007669"/>
    <property type="project" value="TreeGrafter"/>
</dbReference>
<keyword evidence="3" id="KW-0812">Transmembrane</keyword>
<dbReference type="Pfam" id="PF01476">
    <property type="entry name" value="LysM"/>
    <property type="match status" value="1"/>
</dbReference>
<dbReference type="PANTHER" id="PTHR21666:SF270">
    <property type="entry name" value="MUREIN HYDROLASE ACTIVATOR ENVC"/>
    <property type="match status" value="1"/>
</dbReference>
<dbReference type="Gene3D" id="2.70.70.10">
    <property type="entry name" value="Glucose Permease (Domain IIA)"/>
    <property type="match status" value="1"/>
</dbReference>
<dbReference type="Gene3D" id="3.10.350.10">
    <property type="entry name" value="LysM domain"/>
    <property type="match status" value="1"/>
</dbReference>
<dbReference type="EMBL" id="JTHP01000054">
    <property type="protein sequence ID" value="KJD43564.1"/>
    <property type="molecule type" value="Genomic_DNA"/>
</dbReference>
<evidence type="ECO:0000259" key="5">
    <source>
        <dbReference type="PROSITE" id="PS51782"/>
    </source>
</evidence>
<keyword evidence="3" id="KW-1133">Transmembrane helix</keyword>
<dbReference type="PROSITE" id="PS51782">
    <property type="entry name" value="LYSM"/>
    <property type="match status" value="1"/>
</dbReference>
<organism evidence="6 7">
    <name type="scientific">Paenibacillus terrae</name>
    <dbReference type="NCBI Taxonomy" id="159743"/>
    <lineage>
        <taxon>Bacteria</taxon>
        <taxon>Bacillati</taxon>
        <taxon>Bacillota</taxon>
        <taxon>Bacilli</taxon>
        <taxon>Bacillales</taxon>
        <taxon>Paenibacillaceae</taxon>
        <taxon>Paenibacillus</taxon>
    </lineage>
</organism>
<sequence>MEFFKGKHSPDSRKEDSSVEDKPAGAAGKIAMWWNGRRKWLSWIAGGVVIAGSLIFAGNQYVGANTVPYYKVYVKGVEVGSILNEQQLKQLYATKSKQYKDKYPGVDMVLNTSAVTTGIEKAYKVDIDSGATLKKLDGMLTAYAKGVEVKVNGQTVGIVKDKATAQAALKQVQKKYTPAGEATAPGIKGLVRKTSVGSSHASTSSKAPKAWLESASIREKIAYEPVKADPNKVLTEEEAVKALTEAREAPVTYTVQEGDSLSSIANKFNMTAWEIKQNNPGSRERYLQIGDELKLTAPKAPVTVRTVEKVVEQIAIEPEIEVRQSDELKAGVTKVVRPGQAGLKEMDYRLTKENGEVVQEEWLGQKVLQPSVSEVVLKGTKVVGEGSGQFAWPVSGATMSSSFGARWGRMHEGVDLVGSADIHASDEGVVTFAGQQNGYGNVIMIDHRNGYQTVYGHLSSIGVQVGQVVQQGESIGVMGNTGRSTGTHLHFEIRKENTPRNPMTYLR</sequence>
<accession>A0A0D7WX41</accession>
<dbReference type="InterPro" id="IPR050570">
    <property type="entry name" value="Cell_wall_metabolism_enzyme"/>
</dbReference>
<dbReference type="PATRIC" id="fig|159743.3.peg.4874"/>
<evidence type="ECO:0000313" key="6">
    <source>
        <dbReference type="EMBL" id="KJD43564.1"/>
    </source>
</evidence>
<feature type="domain" description="G5" evidence="4">
    <location>
        <begin position="302"/>
        <end position="382"/>
    </location>
</feature>
<feature type="domain" description="LysM" evidence="5">
    <location>
        <begin position="251"/>
        <end position="295"/>
    </location>
</feature>
<dbReference type="AlphaFoldDB" id="A0A0D7WX41"/>
<dbReference type="SUPFAM" id="SSF51261">
    <property type="entry name" value="Duplicated hybrid motif"/>
    <property type="match status" value="1"/>
</dbReference>
<comment type="caution">
    <text evidence="6">The sequence shown here is derived from an EMBL/GenBank/DDBJ whole genome shotgun (WGS) entry which is preliminary data.</text>
</comment>
<dbReference type="InterPro" id="IPR018392">
    <property type="entry name" value="LysM"/>
</dbReference>
<evidence type="ECO:0000256" key="1">
    <source>
        <dbReference type="ARBA" id="ARBA00022729"/>
    </source>
</evidence>
<dbReference type="CDD" id="cd12797">
    <property type="entry name" value="M23_peptidase"/>
    <property type="match status" value="1"/>
</dbReference>
<dbReference type="OrthoDB" id="9805799at2"/>
<dbReference type="InterPro" id="IPR011098">
    <property type="entry name" value="G5_dom"/>
</dbReference>
<feature type="transmembrane region" description="Helical" evidence="3">
    <location>
        <begin position="40"/>
        <end position="58"/>
    </location>
</feature>
<name>A0A0D7WX41_9BACL</name>
<dbReference type="InterPro" id="IPR036779">
    <property type="entry name" value="LysM_dom_sf"/>
</dbReference>
<feature type="region of interest" description="Disordered" evidence="2">
    <location>
        <begin position="1"/>
        <end position="22"/>
    </location>
</feature>
<dbReference type="SMART" id="SM01208">
    <property type="entry name" value="G5"/>
    <property type="match status" value="1"/>
</dbReference>